<feature type="transmembrane region" description="Helical" evidence="1">
    <location>
        <begin position="120"/>
        <end position="139"/>
    </location>
</feature>
<evidence type="ECO:0000313" key="2">
    <source>
        <dbReference type="EMBL" id="SDN07251.1"/>
    </source>
</evidence>
<feature type="transmembrane region" description="Helical" evidence="1">
    <location>
        <begin position="63"/>
        <end position="81"/>
    </location>
</feature>
<feature type="transmembrane region" description="Helical" evidence="1">
    <location>
        <begin position="93"/>
        <end position="114"/>
    </location>
</feature>
<dbReference type="EMBL" id="FNIA01000014">
    <property type="protein sequence ID" value="SDN07251.1"/>
    <property type="molecule type" value="Genomic_DNA"/>
</dbReference>
<dbReference type="Proteomes" id="UP000199370">
    <property type="component" value="Unassembled WGS sequence"/>
</dbReference>
<dbReference type="RefSeq" id="WP_089734385.1">
    <property type="nucleotide sequence ID" value="NZ_FNIA01000014.1"/>
</dbReference>
<name>A0A1G9YFL0_9EURY</name>
<keyword evidence="1" id="KW-1133">Transmembrane helix</keyword>
<keyword evidence="1" id="KW-0812">Transmembrane</keyword>
<feature type="transmembrane region" description="Helical" evidence="1">
    <location>
        <begin position="23"/>
        <end position="43"/>
    </location>
</feature>
<accession>A0A1G9YFL0</accession>
<dbReference type="Pfam" id="PF26064">
    <property type="entry name" value="DUF8023"/>
    <property type="match status" value="1"/>
</dbReference>
<keyword evidence="3" id="KW-1185">Reference proteome</keyword>
<dbReference type="OrthoDB" id="203940at2157"/>
<evidence type="ECO:0000256" key="1">
    <source>
        <dbReference type="SAM" id="Phobius"/>
    </source>
</evidence>
<organism evidence="2 3">
    <name type="scientific">Haloarchaeobius iranensis</name>
    <dbReference type="NCBI Taxonomy" id="996166"/>
    <lineage>
        <taxon>Archaea</taxon>
        <taxon>Methanobacteriati</taxon>
        <taxon>Methanobacteriota</taxon>
        <taxon>Stenosarchaea group</taxon>
        <taxon>Halobacteria</taxon>
        <taxon>Halobacteriales</taxon>
        <taxon>Halorubellaceae</taxon>
        <taxon>Haloarchaeobius</taxon>
    </lineage>
</organism>
<dbReference type="STRING" id="996166.SAMN05192554_11414"/>
<dbReference type="InterPro" id="IPR058336">
    <property type="entry name" value="VP3-like_halobact-type"/>
</dbReference>
<gene>
    <name evidence="2" type="ORF">SAMN05192554_11414</name>
</gene>
<protein>
    <submittedName>
        <fullName evidence="2">Uncharacterized protein</fullName>
    </submittedName>
</protein>
<sequence>MATTTKGPNWLHNPSGIDFIDSFLAPFFVAATFAMAGIATVGVDAPVTVYMGDVLYTVSNGPTITVGAVVTLLAIGIAWATNQPDILEPESPLEWVGPVFIVANLFYVLVPAFADLIASFWGFGLLMVGVNGAGFYLLAYE</sequence>
<reference evidence="2 3" key="1">
    <citation type="submission" date="2016-10" db="EMBL/GenBank/DDBJ databases">
        <authorList>
            <person name="de Groot N.N."/>
        </authorList>
    </citation>
    <scope>NUCLEOTIDE SEQUENCE [LARGE SCALE GENOMIC DNA]</scope>
    <source>
        <strain evidence="3">EB21,IBRC-M 10013,KCTC 4048</strain>
    </source>
</reference>
<dbReference type="AlphaFoldDB" id="A0A1G9YFL0"/>
<proteinExistence type="predicted"/>
<keyword evidence="1" id="KW-0472">Membrane</keyword>
<evidence type="ECO:0000313" key="3">
    <source>
        <dbReference type="Proteomes" id="UP000199370"/>
    </source>
</evidence>